<organism evidence="2 3">
    <name type="scientific">Collybia nuda</name>
    <dbReference type="NCBI Taxonomy" id="64659"/>
    <lineage>
        <taxon>Eukaryota</taxon>
        <taxon>Fungi</taxon>
        <taxon>Dikarya</taxon>
        <taxon>Basidiomycota</taxon>
        <taxon>Agaricomycotina</taxon>
        <taxon>Agaricomycetes</taxon>
        <taxon>Agaricomycetidae</taxon>
        <taxon>Agaricales</taxon>
        <taxon>Tricholomatineae</taxon>
        <taxon>Clitocybaceae</taxon>
        <taxon>Collybia</taxon>
    </lineage>
</organism>
<evidence type="ECO:0000256" key="1">
    <source>
        <dbReference type="SAM" id="MobiDB-lite"/>
    </source>
</evidence>
<name>A0A9P6CFG1_9AGAR</name>
<sequence>MPTEKFHRKDLSPSLEVNPIKIKTRSNKRERNKIKIKSEERGKKDATAIQVQRHFLNPSSQSFVTAEAEHYGPKPSAETRKGFMRAPEAHPLVLSQEERTSVTRDIRRPHEVGWVSTRQEAKLERWETKKLNEPGELFALKVPQVALIDPPSMNNRSLWSPSRGAEERVDLTTSKALVCVPVVRKCQAKPNGRQNWRAGIRGKTEVVRNNAPIVPGSTWCWGPVPREAQAMD</sequence>
<reference evidence="2" key="1">
    <citation type="submission" date="2020-11" db="EMBL/GenBank/DDBJ databases">
        <authorList>
            <consortium name="DOE Joint Genome Institute"/>
            <person name="Ahrendt S."/>
            <person name="Riley R."/>
            <person name="Andreopoulos W."/>
            <person name="Labutti K."/>
            <person name="Pangilinan J."/>
            <person name="Ruiz-Duenas F.J."/>
            <person name="Barrasa J.M."/>
            <person name="Sanchez-Garcia M."/>
            <person name="Camarero S."/>
            <person name="Miyauchi S."/>
            <person name="Serrano A."/>
            <person name="Linde D."/>
            <person name="Babiker R."/>
            <person name="Drula E."/>
            <person name="Ayuso-Fernandez I."/>
            <person name="Pacheco R."/>
            <person name="Padilla G."/>
            <person name="Ferreira P."/>
            <person name="Barriuso J."/>
            <person name="Kellner H."/>
            <person name="Castanera R."/>
            <person name="Alfaro M."/>
            <person name="Ramirez L."/>
            <person name="Pisabarro A.G."/>
            <person name="Kuo A."/>
            <person name="Tritt A."/>
            <person name="Lipzen A."/>
            <person name="He G."/>
            <person name="Yan M."/>
            <person name="Ng V."/>
            <person name="Cullen D."/>
            <person name="Martin F."/>
            <person name="Rosso M.-N."/>
            <person name="Henrissat B."/>
            <person name="Hibbett D."/>
            <person name="Martinez A.T."/>
            <person name="Grigoriev I.V."/>
        </authorList>
    </citation>
    <scope>NUCLEOTIDE SEQUENCE</scope>
    <source>
        <strain evidence="2">CBS 247.69</strain>
    </source>
</reference>
<evidence type="ECO:0000313" key="3">
    <source>
        <dbReference type="Proteomes" id="UP000807353"/>
    </source>
</evidence>
<dbReference type="EMBL" id="MU150303">
    <property type="protein sequence ID" value="KAF9460195.1"/>
    <property type="molecule type" value="Genomic_DNA"/>
</dbReference>
<evidence type="ECO:0000313" key="2">
    <source>
        <dbReference type="EMBL" id="KAF9460195.1"/>
    </source>
</evidence>
<feature type="compositionally biased region" description="Basic and acidic residues" evidence="1">
    <location>
        <begin position="36"/>
        <end position="46"/>
    </location>
</feature>
<gene>
    <name evidence="2" type="ORF">BDZ94DRAFT_1238670</name>
</gene>
<accession>A0A9P6CFG1</accession>
<feature type="region of interest" description="Disordered" evidence="1">
    <location>
        <begin position="25"/>
        <end position="76"/>
    </location>
</feature>
<feature type="compositionally biased region" description="Basic and acidic residues" evidence="1">
    <location>
        <begin position="67"/>
        <end position="76"/>
    </location>
</feature>
<dbReference type="Proteomes" id="UP000807353">
    <property type="component" value="Unassembled WGS sequence"/>
</dbReference>
<dbReference type="AlphaFoldDB" id="A0A9P6CFG1"/>
<comment type="caution">
    <text evidence="2">The sequence shown here is derived from an EMBL/GenBank/DDBJ whole genome shotgun (WGS) entry which is preliminary data.</text>
</comment>
<protein>
    <submittedName>
        <fullName evidence="2">Uncharacterized protein</fullName>
    </submittedName>
</protein>
<feature type="compositionally biased region" description="Basic residues" evidence="1">
    <location>
        <begin position="25"/>
        <end position="35"/>
    </location>
</feature>
<keyword evidence="3" id="KW-1185">Reference proteome</keyword>
<proteinExistence type="predicted"/>